<evidence type="ECO:0000256" key="8">
    <source>
        <dbReference type="ARBA" id="ARBA00039472"/>
    </source>
</evidence>
<feature type="domain" description="Pre-mRNA-splicing factor Syf1/CRNKL1-like C-terminal HAT-repeats" evidence="11">
    <location>
        <begin position="430"/>
        <end position="804"/>
    </location>
</feature>
<gene>
    <name evidence="13" type="ORF">LADA_0G13608G</name>
</gene>
<dbReference type="Gene3D" id="1.25.40.10">
    <property type="entry name" value="Tetratricopeptide repeat domain"/>
    <property type="match status" value="3"/>
</dbReference>
<keyword evidence="6" id="KW-0508">mRNA splicing</keyword>
<dbReference type="InterPro" id="IPR056350">
    <property type="entry name" value="HAT_Syf1_central"/>
</dbReference>
<dbReference type="GO" id="GO:0071006">
    <property type="term" value="C:U2-type catalytic step 1 spliceosome"/>
    <property type="evidence" value="ECO:0007669"/>
    <property type="project" value="EnsemblFungi"/>
</dbReference>
<evidence type="ECO:0000256" key="2">
    <source>
        <dbReference type="ARBA" id="ARBA00008644"/>
    </source>
</evidence>
<dbReference type="EMBL" id="LT598457">
    <property type="protein sequence ID" value="SCU95119.1"/>
    <property type="molecule type" value="Genomic_DNA"/>
</dbReference>
<feature type="domain" description="Pre-mRNA-splicing factor SYF1 central HAT repeats" evidence="10">
    <location>
        <begin position="283"/>
        <end position="422"/>
    </location>
</feature>
<feature type="compositionally biased region" description="Polar residues" evidence="9">
    <location>
        <begin position="809"/>
        <end position="820"/>
    </location>
</feature>
<dbReference type="GO" id="GO:0005829">
    <property type="term" value="C:cytosol"/>
    <property type="evidence" value="ECO:0007669"/>
    <property type="project" value="EnsemblFungi"/>
</dbReference>
<evidence type="ECO:0000259" key="10">
    <source>
        <dbReference type="Pfam" id="PF23220"/>
    </source>
</evidence>
<dbReference type="InterPro" id="IPR055430">
    <property type="entry name" value="HAT_Syf1_CNRKL1_C"/>
</dbReference>
<comment type="similarity">
    <text evidence="2">Belongs to the crooked-neck family.</text>
</comment>
<accession>A0A1G4JVR0</accession>
<dbReference type="GO" id="GO:0000974">
    <property type="term" value="C:Prp19 complex"/>
    <property type="evidence" value="ECO:0007669"/>
    <property type="project" value="EnsemblFungi"/>
</dbReference>
<evidence type="ECO:0000259" key="12">
    <source>
        <dbReference type="Pfam" id="PF23233"/>
    </source>
</evidence>
<name>A0A1G4JVR0_9SACH</name>
<comment type="subcellular location">
    <subcellularLocation>
        <location evidence="1">Nucleus</location>
    </subcellularLocation>
</comment>
<reference evidence="14" key="1">
    <citation type="submission" date="2016-03" db="EMBL/GenBank/DDBJ databases">
        <authorList>
            <person name="Devillers H."/>
        </authorList>
    </citation>
    <scope>NUCLEOTIDE SEQUENCE [LARGE SCALE GENOMIC DNA]</scope>
</reference>
<dbReference type="InterPro" id="IPR055433">
    <property type="entry name" value="HAT_Syf1-like_N"/>
</dbReference>
<evidence type="ECO:0000256" key="3">
    <source>
        <dbReference type="ARBA" id="ARBA00022664"/>
    </source>
</evidence>
<dbReference type="Proteomes" id="UP000190274">
    <property type="component" value="Chromosome G"/>
</dbReference>
<evidence type="ECO:0000256" key="7">
    <source>
        <dbReference type="ARBA" id="ARBA00023242"/>
    </source>
</evidence>
<dbReference type="PANTHER" id="PTHR11246:SF5">
    <property type="entry name" value="PRE-MRNA-SPLICING FACTOR SYF1"/>
    <property type="match status" value="1"/>
</dbReference>
<evidence type="ECO:0000256" key="6">
    <source>
        <dbReference type="ARBA" id="ARBA00023187"/>
    </source>
</evidence>
<proteinExistence type="inferred from homology"/>
<dbReference type="Pfam" id="PF23233">
    <property type="entry name" value="HAT_Syf1_CNRKL1_N"/>
    <property type="match status" value="1"/>
</dbReference>
<evidence type="ECO:0000256" key="5">
    <source>
        <dbReference type="ARBA" id="ARBA00022737"/>
    </source>
</evidence>
<dbReference type="GO" id="GO:0071007">
    <property type="term" value="C:U2-type catalytic step 2 spliceosome"/>
    <property type="evidence" value="ECO:0007669"/>
    <property type="project" value="EnsemblFungi"/>
</dbReference>
<keyword evidence="7" id="KW-0539">Nucleus</keyword>
<evidence type="ECO:0000256" key="1">
    <source>
        <dbReference type="ARBA" id="ARBA00004123"/>
    </source>
</evidence>
<dbReference type="STRING" id="1266660.A0A1G4JVR0"/>
<keyword evidence="14" id="KW-1185">Reference proteome</keyword>
<dbReference type="GO" id="GO:0000349">
    <property type="term" value="P:generation of catalytic spliceosome for first transesterification step"/>
    <property type="evidence" value="ECO:0007669"/>
    <property type="project" value="EnsemblFungi"/>
</dbReference>
<dbReference type="PANTHER" id="PTHR11246">
    <property type="entry name" value="PRE-MRNA SPLICING FACTOR"/>
    <property type="match status" value="1"/>
</dbReference>
<dbReference type="SUPFAM" id="SSF48452">
    <property type="entry name" value="TPR-like"/>
    <property type="match status" value="3"/>
</dbReference>
<evidence type="ECO:0000256" key="9">
    <source>
        <dbReference type="SAM" id="MobiDB-lite"/>
    </source>
</evidence>
<protein>
    <recommendedName>
        <fullName evidence="8">Pre-mRNA-splicing factor SYF1</fullName>
    </recommendedName>
</protein>
<keyword evidence="3" id="KW-0507">mRNA processing</keyword>
<dbReference type="GO" id="GO:0071008">
    <property type="term" value="C:U2-type post-mRNA release spliceosomal complex"/>
    <property type="evidence" value="ECO:0007669"/>
    <property type="project" value="EnsemblFungi"/>
</dbReference>
<organism evidence="13 14">
    <name type="scientific">Lachancea dasiensis</name>
    <dbReference type="NCBI Taxonomy" id="1072105"/>
    <lineage>
        <taxon>Eukaryota</taxon>
        <taxon>Fungi</taxon>
        <taxon>Dikarya</taxon>
        <taxon>Ascomycota</taxon>
        <taxon>Saccharomycotina</taxon>
        <taxon>Saccharomycetes</taxon>
        <taxon>Saccharomycetales</taxon>
        <taxon>Saccharomycetaceae</taxon>
        <taxon>Lachancea</taxon>
    </lineage>
</organism>
<sequence length="829" mass="95534">MKPGRLSPSVMYSSIAQYVSGKEELAFEYELQYNGDNVEVWKRYIDYHKSSGNHSALSWVYERCCYQFPDSKEMWTEYLQWRLTLLEGVNPVVYAEEFDKCTRLFEKALYLCHREVHLWEMYLQHCLVQKNLSLIRKVLDHSLRCAALESHLRLWSPVIAFIESLLFEKEAEIDYDDELDLIIQQSFPNHQDPGKAEPVLPDIWASRLLGRYMEIAEDQEHVLFLLSLTKDYPTIVKIFGDHIVAQNAFKPTNHSLFYFYKGYLEALEKTGSQRQYLKAMEVCLDNFPEQRSHLVITLSKYYLKNKEFAQARSVLQECLSSTMTSEAFGEIYDFLVKILELYVSNCIQEAQDATDPDKRSALDPVITYNIGLLEYLMEAHSSLMNDLKLRQNINNVATWLERVSLYASSSEKLDVYTEAILKIDPALVSQSGDLGKLWCGLAQLYSDSNEVDSAKETLDRGTRVPFKFMQDLEMIWLKWAEFELEQSGLADAITILETALTIPSSPDLLIERYHSGEGNIPAKAIIFTSPQLWSLYLDLLEASSNIEKVTGAYEQLIVLKLATPLQFLNYVKFLQAQERWEDSFRVYERAVSTFPPETTLDLWSFYLNDSLVSNRQVETIRDLFESSLRLAREGVDCSSFFIQYSEFEQKQGFFKRAVDILARGCSEVADESSNLKLWGLCLERCKTLLGLESSRPLYEKCIRSVPNSKAMSFILEFAKMEEVIPDIARARTVFKFGAQLVHPDANRGLWDSWNDFELKHGDKESYKEMLRTKRQLMDTMKTSTEEISKQKGNIEFVSSKHNGKGAGQGTSSLELPQSTDNPEEISLDI</sequence>
<keyword evidence="5" id="KW-0677">Repeat</keyword>
<dbReference type="InterPro" id="IPR003107">
    <property type="entry name" value="HAT"/>
</dbReference>
<dbReference type="AlphaFoldDB" id="A0A1G4JVR0"/>
<dbReference type="OrthoDB" id="10067343at2759"/>
<dbReference type="SMART" id="SM00386">
    <property type="entry name" value="HAT"/>
    <property type="match status" value="10"/>
</dbReference>
<evidence type="ECO:0000313" key="14">
    <source>
        <dbReference type="Proteomes" id="UP000190274"/>
    </source>
</evidence>
<dbReference type="Pfam" id="PF23220">
    <property type="entry name" value="HAT_Syf1_M"/>
    <property type="match status" value="1"/>
</dbReference>
<dbReference type="InterPro" id="IPR011990">
    <property type="entry name" value="TPR-like_helical_dom_sf"/>
</dbReference>
<evidence type="ECO:0000259" key="11">
    <source>
        <dbReference type="Pfam" id="PF23231"/>
    </source>
</evidence>
<feature type="domain" description="Pre-mRNA-splicing factor Syf1-like N-terminal HAT-repeats" evidence="12">
    <location>
        <begin position="24"/>
        <end position="169"/>
    </location>
</feature>
<evidence type="ECO:0000313" key="13">
    <source>
        <dbReference type="EMBL" id="SCU95119.1"/>
    </source>
</evidence>
<dbReference type="GO" id="GO:0071004">
    <property type="term" value="C:U2-type prespliceosome"/>
    <property type="evidence" value="ECO:0007669"/>
    <property type="project" value="EnsemblFungi"/>
</dbReference>
<evidence type="ECO:0000256" key="4">
    <source>
        <dbReference type="ARBA" id="ARBA00022728"/>
    </source>
</evidence>
<dbReference type="InterPro" id="IPR045075">
    <property type="entry name" value="Syf1-like"/>
</dbReference>
<feature type="region of interest" description="Disordered" evidence="9">
    <location>
        <begin position="785"/>
        <end position="829"/>
    </location>
</feature>
<keyword evidence="4" id="KW-0747">Spliceosome</keyword>
<dbReference type="Pfam" id="PF23231">
    <property type="entry name" value="HAT_Syf1_CNRKL1_C"/>
    <property type="match status" value="1"/>
</dbReference>